<organism evidence="2 3">
    <name type="scientific">Butyricimonas virosa</name>
    <dbReference type="NCBI Taxonomy" id="544645"/>
    <lineage>
        <taxon>Bacteria</taxon>
        <taxon>Pseudomonadati</taxon>
        <taxon>Bacteroidota</taxon>
        <taxon>Bacteroidia</taxon>
        <taxon>Bacteroidales</taxon>
        <taxon>Odoribacteraceae</taxon>
        <taxon>Butyricimonas</taxon>
    </lineage>
</organism>
<feature type="domain" description="SusD-like N-terminal" evidence="1">
    <location>
        <begin position="27"/>
        <end position="217"/>
    </location>
</feature>
<protein>
    <submittedName>
        <fullName evidence="2">RagB/SusD family nutrient uptake outer membrane protein</fullName>
    </submittedName>
</protein>
<dbReference type="PROSITE" id="PS51257">
    <property type="entry name" value="PROKAR_LIPOPROTEIN"/>
    <property type="match status" value="1"/>
</dbReference>
<comment type="caution">
    <text evidence="2">The sequence shown here is derived from an EMBL/GenBank/DDBJ whole genome shotgun (WGS) entry which is preliminary data.</text>
</comment>
<dbReference type="SUPFAM" id="SSF48452">
    <property type="entry name" value="TPR-like"/>
    <property type="match status" value="1"/>
</dbReference>
<evidence type="ECO:0000259" key="1">
    <source>
        <dbReference type="Pfam" id="PF14322"/>
    </source>
</evidence>
<accession>A0A412X1E7</accession>
<name>A0A412X1E7_9BACT</name>
<dbReference type="EMBL" id="QRZA01000009">
    <property type="protein sequence ID" value="RGV34073.1"/>
    <property type="molecule type" value="Genomic_DNA"/>
</dbReference>
<dbReference type="AlphaFoldDB" id="A0A412X1E7"/>
<evidence type="ECO:0000313" key="3">
    <source>
        <dbReference type="Proteomes" id="UP000283589"/>
    </source>
</evidence>
<gene>
    <name evidence="2" type="ORF">DWW18_09070</name>
</gene>
<evidence type="ECO:0000313" key="2">
    <source>
        <dbReference type="EMBL" id="RGV34073.1"/>
    </source>
</evidence>
<dbReference type="InterPro" id="IPR033985">
    <property type="entry name" value="SusD-like_N"/>
</dbReference>
<sequence length="498" mass="57622">MVMRNLIKKRYACILLLLLVIGAGCSDWLDVRPRNEMKEDDMYANEEGFKSALTGAYIQLAAEGLYGRDASMYLPEMLAQHWTISTDKTSLIYNICAFDYTHEKSEEAIEKLWKKYYQCIVHLNNVLGNLETTGVTFTNGNEDLIKGEALGLRGFLHLELLRLFGPIPREATASSPAIPYQEEMTKDPGKLHTITYKEVCEKIVRDLDAAEKLLVKDPILVGSNRQLNQPAYDWEGKPQDEWQFYRQVRFNYYAVKGAKARYYHWIGDKENAIKYAKEVIDAKNEDGTSKFELATESTYSLSSAGTNLVMKCEHLFGVHNPQHQTIVQPLFKNDNASLRQTVAYINTAYESTIHPDDIRNKANRYWEERTYQNSNKVNHFRKYTGSDTYDALNIVPLLRLAEMYLILVENSPLSEAGGYFKTYRIARNLDISIDNSLVTEQDVLNRMEKEYRKEFFGEGQMWFFYKKHDFTRFTWPKNKTIPEGAYLLPIPKSQSVFD</sequence>
<dbReference type="Pfam" id="PF14322">
    <property type="entry name" value="SusD-like_3"/>
    <property type="match status" value="1"/>
</dbReference>
<proteinExistence type="predicted"/>
<reference evidence="2 3" key="1">
    <citation type="submission" date="2018-08" db="EMBL/GenBank/DDBJ databases">
        <title>A genome reference for cultivated species of the human gut microbiota.</title>
        <authorList>
            <person name="Zou Y."/>
            <person name="Xue W."/>
            <person name="Luo G."/>
        </authorList>
    </citation>
    <scope>NUCLEOTIDE SEQUENCE [LARGE SCALE GENOMIC DNA]</scope>
    <source>
        <strain evidence="2 3">AF14-49</strain>
    </source>
</reference>
<dbReference type="InterPro" id="IPR011990">
    <property type="entry name" value="TPR-like_helical_dom_sf"/>
</dbReference>
<dbReference type="Proteomes" id="UP000283589">
    <property type="component" value="Unassembled WGS sequence"/>
</dbReference>
<dbReference type="STRING" id="1121130.GCA_000519105_03733"/>
<dbReference type="Gene3D" id="1.25.40.390">
    <property type="match status" value="2"/>
</dbReference>